<evidence type="ECO:0000313" key="6">
    <source>
        <dbReference type="EMBL" id="CAG9568058.1"/>
    </source>
</evidence>
<dbReference type="InterPro" id="IPR042185">
    <property type="entry name" value="Serpin_sf_2"/>
</dbReference>
<reference evidence="6" key="1">
    <citation type="submission" date="2021-09" db="EMBL/GenBank/DDBJ databases">
        <authorList>
            <person name="Martin H S."/>
        </authorList>
    </citation>
    <scope>NUCLEOTIDE SEQUENCE</scope>
</reference>
<dbReference type="SUPFAM" id="SSF56574">
    <property type="entry name" value="Serpins"/>
    <property type="match status" value="1"/>
</dbReference>
<feature type="domain" description="Serpin" evidence="5">
    <location>
        <begin position="92"/>
        <end position="447"/>
    </location>
</feature>
<dbReference type="InterPro" id="IPR042178">
    <property type="entry name" value="Serpin_sf_1"/>
</dbReference>
<dbReference type="PANTHER" id="PTHR11461">
    <property type="entry name" value="SERINE PROTEASE INHIBITOR, SERPIN"/>
    <property type="match status" value="1"/>
</dbReference>
<evidence type="ECO:0000256" key="2">
    <source>
        <dbReference type="ARBA" id="ARBA00022690"/>
    </source>
</evidence>
<evidence type="ECO:0000256" key="1">
    <source>
        <dbReference type="ARBA" id="ARBA00009500"/>
    </source>
</evidence>
<dbReference type="GO" id="GO:0004867">
    <property type="term" value="F:serine-type endopeptidase inhibitor activity"/>
    <property type="evidence" value="ECO:0007669"/>
    <property type="project" value="UniProtKB-KW"/>
</dbReference>
<dbReference type="InterPro" id="IPR036186">
    <property type="entry name" value="Serpin_sf"/>
</dbReference>
<organism evidence="6 7">
    <name type="scientific">Danaus chrysippus</name>
    <name type="common">African queen</name>
    <dbReference type="NCBI Taxonomy" id="151541"/>
    <lineage>
        <taxon>Eukaryota</taxon>
        <taxon>Metazoa</taxon>
        <taxon>Ecdysozoa</taxon>
        <taxon>Arthropoda</taxon>
        <taxon>Hexapoda</taxon>
        <taxon>Insecta</taxon>
        <taxon>Pterygota</taxon>
        <taxon>Neoptera</taxon>
        <taxon>Endopterygota</taxon>
        <taxon>Lepidoptera</taxon>
        <taxon>Glossata</taxon>
        <taxon>Ditrysia</taxon>
        <taxon>Papilionoidea</taxon>
        <taxon>Nymphalidae</taxon>
        <taxon>Danainae</taxon>
        <taxon>Danaini</taxon>
        <taxon>Danaina</taxon>
        <taxon>Danaus</taxon>
        <taxon>Anosia</taxon>
    </lineage>
</organism>
<proteinExistence type="inferred from homology"/>
<evidence type="ECO:0000256" key="4">
    <source>
        <dbReference type="RuleBase" id="RU000411"/>
    </source>
</evidence>
<keyword evidence="7" id="KW-1185">Reference proteome</keyword>
<accession>A0A8J2VTA2</accession>
<evidence type="ECO:0000256" key="3">
    <source>
        <dbReference type="ARBA" id="ARBA00022900"/>
    </source>
</evidence>
<dbReference type="EMBL" id="CAKASE010000059">
    <property type="protein sequence ID" value="CAG9568058.1"/>
    <property type="molecule type" value="Genomic_DNA"/>
</dbReference>
<dbReference type="OrthoDB" id="671595at2759"/>
<dbReference type="CDD" id="cd00172">
    <property type="entry name" value="serpin"/>
    <property type="match status" value="1"/>
</dbReference>
<keyword evidence="2" id="KW-0646">Protease inhibitor</keyword>
<dbReference type="InterPro" id="IPR023796">
    <property type="entry name" value="Serpin_dom"/>
</dbReference>
<evidence type="ECO:0000313" key="7">
    <source>
        <dbReference type="Proteomes" id="UP000789524"/>
    </source>
</evidence>
<dbReference type="Gene3D" id="2.10.310.10">
    <property type="entry name" value="Serpins superfamily"/>
    <property type="match status" value="1"/>
</dbReference>
<comment type="similarity">
    <text evidence="1 4">Belongs to the serpin family.</text>
</comment>
<dbReference type="Gene3D" id="2.30.39.10">
    <property type="entry name" value="Alpha-1-antitrypsin, domain 1"/>
    <property type="match status" value="1"/>
</dbReference>
<comment type="caution">
    <text evidence="6">The sequence shown here is derived from an EMBL/GenBank/DDBJ whole genome shotgun (WGS) entry which is preliminary data.</text>
</comment>
<dbReference type="InterPro" id="IPR000215">
    <property type="entry name" value="Serpin_fam"/>
</dbReference>
<sequence>MPLAANINIEPAQNNGLDSYDRYINSLLSNENKIGTVNNANDNINKVQPTRYDDDESPIITKPVRFVGVGTTDVEQLNNITHALTQFSIILMRSVNQLIRGNAIVSPTSIATVLALLQQGTAGETQDQMTRCLSMPPNATAPTYQRLTYDMKKRNSRNILTVSINLFLGEGFQIEPDFKETSIQYFGSEITNVDFSRPGPAVRQINKWISIQTHNRIAELLPETAVSSSTQVLIANVVYFKGLWETKFKPEATKQLLFHLSGGESVIVPFMRMRHSFRYGKDEDSNSAIVVMPFERYQYSLIIILPQQQSNVDNILRTLSNNKLVNYLKFDESEIQLEIPKFTIKSHTNMIPVLQKMGVTEIFSPQADLTRIGTYRTYSPRISSAIHTGYLSVDEQGLSATAVSTFAAIALSYEDPPALFQANRPFLAVLWDTQFAIPLFIAKIEDPSK</sequence>
<protein>
    <submittedName>
        <fullName evidence="6">(African queen) hypothetical protein</fullName>
    </submittedName>
</protein>
<dbReference type="Gene3D" id="3.30.497.10">
    <property type="entry name" value="Antithrombin, subunit I, domain 2"/>
    <property type="match status" value="1"/>
</dbReference>
<keyword evidence="3" id="KW-0722">Serine protease inhibitor</keyword>
<dbReference type="PANTHER" id="PTHR11461:SF211">
    <property type="entry name" value="GH10112P-RELATED"/>
    <property type="match status" value="1"/>
</dbReference>
<name>A0A8J2VTA2_9NEOP</name>
<dbReference type="AlphaFoldDB" id="A0A8J2VTA2"/>
<evidence type="ECO:0000259" key="5">
    <source>
        <dbReference type="SMART" id="SM00093"/>
    </source>
</evidence>
<dbReference type="SMART" id="SM00093">
    <property type="entry name" value="SERPIN"/>
    <property type="match status" value="1"/>
</dbReference>
<dbReference type="GO" id="GO:0005615">
    <property type="term" value="C:extracellular space"/>
    <property type="evidence" value="ECO:0007669"/>
    <property type="project" value="InterPro"/>
</dbReference>
<dbReference type="Pfam" id="PF00079">
    <property type="entry name" value="Serpin"/>
    <property type="match status" value="1"/>
</dbReference>
<gene>
    <name evidence="6" type="ORF">DCHRY22_LOCUS8113</name>
</gene>
<dbReference type="Proteomes" id="UP000789524">
    <property type="component" value="Unassembled WGS sequence"/>
</dbReference>